<feature type="compositionally biased region" description="Basic and acidic residues" evidence="1">
    <location>
        <begin position="27"/>
        <end position="36"/>
    </location>
</feature>
<feature type="non-terminal residue" evidence="2">
    <location>
        <position position="52"/>
    </location>
</feature>
<dbReference type="AlphaFoldDB" id="A0A0V1G2A4"/>
<evidence type="ECO:0000256" key="1">
    <source>
        <dbReference type="SAM" id="MobiDB-lite"/>
    </source>
</evidence>
<keyword evidence="3" id="KW-1185">Reference proteome</keyword>
<organism evidence="2 3">
    <name type="scientific">Trichinella zimbabwensis</name>
    <dbReference type="NCBI Taxonomy" id="268475"/>
    <lineage>
        <taxon>Eukaryota</taxon>
        <taxon>Metazoa</taxon>
        <taxon>Ecdysozoa</taxon>
        <taxon>Nematoda</taxon>
        <taxon>Enoplea</taxon>
        <taxon>Dorylaimia</taxon>
        <taxon>Trichinellida</taxon>
        <taxon>Trichinellidae</taxon>
        <taxon>Trichinella</taxon>
    </lineage>
</organism>
<name>A0A0V1G2A4_9BILA</name>
<gene>
    <name evidence="2" type="ORF">T11_18000</name>
</gene>
<evidence type="ECO:0000313" key="2">
    <source>
        <dbReference type="EMBL" id="KRY92305.1"/>
    </source>
</evidence>
<dbReference type="EMBL" id="JYDP01006015">
    <property type="protein sequence ID" value="KRY92305.1"/>
    <property type="molecule type" value="Genomic_DNA"/>
</dbReference>
<reference evidence="2 3" key="1">
    <citation type="submission" date="2015-01" db="EMBL/GenBank/DDBJ databases">
        <title>Evolution of Trichinella species and genotypes.</title>
        <authorList>
            <person name="Korhonen P.K."/>
            <person name="Edoardo P."/>
            <person name="Giuseppe L.R."/>
            <person name="Gasser R.B."/>
        </authorList>
    </citation>
    <scope>NUCLEOTIDE SEQUENCE [LARGE SCALE GENOMIC DNA]</scope>
    <source>
        <strain evidence="2">ISS1029</strain>
    </source>
</reference>
<feature type="region of interest" description="Disordered" evidence="1">
    <location>
        <begin position="1"/>
        <end position="52"/>
    </location>
</feature>
<dbReference type="Proteomes" id="UP000055024">
    <property type="component" value="Unassembled WGS sequence"/>
</dbReference>
<dbReference type="OrthoDB" id="5920571at2759"/>
<evidence type="ECO:0000313" key="3">
    <source>
        <dbReference type="Proteomes" id="UP000055024"/>
    </source>
</evidence>
<sequence length="52" mass="5156">LPMPSKPKDGSGSSSPTYTSVPGLPIKKVDGGDHSPSDQLPIPGKATPSGPS</sequence>
<comment type="caution">
    <text evidence="2">The sequence shown here is derived from an EMBL/GenBank/DDBJ whole genome shotgun (WGS) entry which is preliminary data.</text>
</comment>
<protein>
    <submittedName>
        <fullName evidence="2">Uncharacterized protein</fullName>
    </submittedName>
</protein>
<proteinExistence type="predicted"/>
<accession>A0A0V1G2A4</accession>
<feature type="non-terminal residue" evidence="2">
    <location>
        <position position="1"/>
    </location>
</feature>